<evidence type="ECO:0000256" key="2">
    <source>
        <dbReference type="ARBA" id="ARBA00009035"/>
    </source>
</evidence>
<dbReference type="PANTHER" id="PTHR38772:SF1">
    <property type="entry name" value="NUCLEOID-ASSOCIATED PROTEIN YEJK"/>
    <property type="match status" value="1"/>
</dbReference>
<proteinExistence type="inferred from homology"/>
<dbReference type="EMBL" id="HG322950">
    <property type="protein sequence ID" value="CDF87051.1"/>
    <property type="molecule type" value="Genomic_DNA"/>
</dbReference>
<dbReference type="InterPro" id="IPR007358">
    <property type="entry name" value="Nucleoid_associated_NdpA"/>
</dbReference>
<dbReference type="HOGENOM" id="CLU_062222_0_0_6"/>
<dbReference type="GO" id="GO:0009295">
    <property type="term" value="C:nucleoid"/>
    <property type="evidence" value="ECO:0007669"/>
    <property type="project" value="UniProtKB-SubCell"/>
</dbReference>
<dbReference type="RefSeq" id="WP_084166757.1">
    <property type="nucleotide sequence ID" value="NZ_HG322950.1"/>
</dbReference>
<dbReference type="Proteomes" id="UP000025241">
    <property type="component" value="Chromosome I"/>
</dbReference>
<dbReference type="OrthoDB" id="9131762at2"/>
<dbReference type="PANTHER" id="PTHR38772">
    <property type="match status" value="1"/>
</dbReference>
<organism evidence="4 5">
    <name type="scientific">Pseudomonas knackmussii (strain DSM 6978 / CCUG 54928 / LMG 23759 / B13)</name>
    <dbReference type="NCBI Taxonomy" id="1301098"/>
    <lineage>
        <taxon>Bacteria</taxon>
        <taxon>Pseudomonadati</taxon>
        <taxon>Pseudomonadota</taxon>
        <taxon>Gammaproteobacteria</taxon>
        <taxon>Pseudomonadales</taxon>
        <taxon>Pseudomonadaceae</taxon>
        <taxon>Pseudomonas</taxon>
    </lineage>
</organism>
<name>A0A024HQ89_PSEKB</name>
<gene>
    <name evidence="4" type="ORF">PKB_5746</name>
</gene>
<comment type="similarity">
    <text evidence="2">Belongs to the YejK family.</text>
</comment>
<dbReference type="eggNOG" id="COG3081">
    <property type="taxonomic scope" value="Bacteria"/>
</dbReference>
<protein>
    <recommendedName>
        <fullName evidence="6">Nucleoid-associated protein</fullName>
    </recommendedName>
</protein>
<reference evidence="4 5" key="1">
    <citation type="submission" date="2013-03" db="EMBL/GenBank/DDBJ databases">
        <authorList>
            <person name="Linke B."/>
        </authorList>
    </citation>
    <scope>NUCLEOTIDE SEQUENCE [LARGE SCALE GENOMIC DNA]</scope>
    <source>
        <strain evidence="4 5">B13</strain>
    </source>
</reference>
<evidence type="ECO:0000313" key="4">
    <source>
        <dbReference type="EMBL" id="CDF87051.1"/>
    </source>
</evidence>
<dbReference type="Pfam" id="PF04245">
    <property type="entry name" value="NA37"/>
    <property type="match status" value="1"/>
</dbReference>
<sequence length="378" mass="42601">MAFELYFAVIHSFEKEQFKKGVNHNKTVIQPLFNPQKPAVIKLVQDIHTLLGKEKNKVFWGQFSDGKREGLFPDGIRKYISSPNDTKIFEDLSKTVLSELIKQADDSLLATGGHILISAYRSEGRHFLLVTSVKEKDGLRLGKNYEPIESANIDFSQIAHAARINIDKFKSYGQPMHLAEAEETDKTYLCFISKGKSDASRYFIEALGCEKGITSARATKKAIDLVYEYFKGNEKLSPFKKPAKEAVIRYLRAKLDSEHEESEKKASLDGIINAAKSAIPAEFAELASEIDSLSDELNSEENQLPQEFTVNRAELNKRIKMKGSTSNWELEFETSALGDTANSSVFYDKDHQTLTLSSIPDDLKIKIEKQLFGEEKNV</sequence>
<keyword evidence="5" id="KW-1185">Reference proteome</keyword>
<dbReference type="STRING" id="1301098.PKB_5746"/>
<dbReference type="KEGG" id="pkc:PKB_5746"/>
<evidence type="ECO:0000256" key="1">
    <source>
        <dbReference type="ARBA" id="ARBA00004453"/>
    </source>
</evidence>
<keyword evidence="3" id="KW-0963">Cytoplasm</keyword>
<evidence type="ECO:0000313" key="5">
    <source>
        <dbReference type="Proteomes" id="UP000025241"/>
    </source>
</evidence>
<reference evidence="4 5" key="2">
    <citation type="submission" date="2014-05" db="EMBL/GenBank/DDBJ databases">
        <title>Genome sequence of the 3-chlorobenzoate degrading bacterium Pseudomonas knackmussii B13 shows multiple evidence for horizontal gene transfer.</title>
        <authorList>
            <person name="Miyazaki R."/>
            <person name="Bertelli C."/>
            <person name="Falquet L."/>
            <person name="Robinson-Rechavi M."/>
            <person name="Gharib W."/>
            <person name="Roy S."/>
            <person name="Van der Meer J.R."/>
        </authorList>
    </citation>
    <scope>NUCLEOTIDE SEQUENCE [LARGE SCALE GENOMIC DNA]</scope>
    <source>
        <strain evidence="4 5">B13</strain>
    </source>
</reference>
<accession>A0A024HQ89</accession>
<evidence type="ECO:0000256" key="3">
    <source>
        <dbReference type="ARBA" id="ARBA00022490"/>
    </source>
</evidence>
<evidence type="ECO:0008006" key="6">
    <source>
        <dbReference type="Google" id="ProtNLM"/>
    </source>
</evidence>
<dbReference type="AlphaFoldDB" id="A0A024HQ89"/>
<comment type="subcellular location">
    <subcellularLocation>
        <location evidence="1">Cytoplasm</location>
        <location evidence="1">Nucleoid</location>
    </subcellularLocation>
</comment>